<dbReference type="InterPro" id="IPR029058">
    <property type="entry name" value="AB_hydrolase_fold"/>
</dbReference>
<feature type="domain" description="DUF6603" evidence="2">
    <location>
        <begin position="2206"/>
        <end position="2668"/>
    </location>
</feature>
<feature type="region of interest" description="Disordered" evidence="1">
    <location>
        <begin position="2678"/>
        <end position="2699"/>
    </location>
</feature>
<keyword evidence="4" id="KW-1185">Reference proteome</keyword>
<proteinExistence type="predicted"/>
<evidence type="ECO:0000313" key="4">
    <source>
        <dbReference type="Proteomes" id="UP000198217"/>
    </source>
</evidence>
<accession>A0A1C5IAG5</accession>
<dbReference type="RefSeq" id="WP_157748174.1">
    <property type="nucleotide sequence ID" value="NZ_LT607750.1"/>
</dbReference>
<evidence type="ECO:0000256" key="1">
    <source>
        <dbReference type="SAM" id="MobiDB-lite"/>
    </source>
</evidence>
<dbReference type="Proteomes" id="UP000198217">
    <property type="component" value="Chromosome I"/>
</dbReference>
<protein>
    <recommendedName>
        <fullName evidence="2">DUF6603 domain-containing protein</fullName>
    </recommendedName>
</protein>
<gene>
    <name evidence="3" type="ORF">GA0070609_3011</name>
</gene>
<organism evidence="3 4">
    <name type="scientific">Micromonospora echinaurantiaca</name>
    <dbReference type="NCBI Taxonomy" id="47857"/>
    <lineage>
        <taxon>Bacteria</taxon>
        <taxon>Bacillati</taxon>
        <taxon>Actinomycetota</taxon>
        <taxon>Actinomycetes</taxon>
        <taxon>Micromonosporales</taxon>
        <taxon>Micromonosporaceae</taxon>
        <taxon>Micromonospora</taxon>
    </lineage>
</organism>
<reference evidence="3 4" key="1">
    <citation type="submission" date="2016-06" db="EMBL/GenBank/DDBJ databases">
        <authorList>
            <person name="Kjaerup R.B."/>
            <person name="Dalgaard T.S."/>
            <person name="Juul-Madsen H.R."/>
        </authorList>
    </citation>
    <scope>NUCLEOTIDE SEQUENCE [LARGE SCALE GENOMIC DNA]</scope>
    <source>
        <strain evidence="3 4">DSM 43904</strain>
    </source>
</reference>
<dbReference type="EMBL" id="LT607750">
    <property type="protein sequence ID" value="SCG55135.1"/>
    <property type="molecule type" value="Genomic_DNA"/>
</dbReference>
<evidence type="ECO:0000313" key="3">
    <source>
        <dbReference type="EMBL" id="SCG55135.1"/>
    </source>
</evidence>
<feature type="compositionally biased region" description="Low complexity" evidence="1">
    <location>
        <begin position="2868"/>
        <end position="2892"/>
    </location>
</feature>
<dbReference type="SUPFAM" id="SSF53474">
    <property type="entry name" value="alpha/beta-Hydrolases"/>
    <property type="match status" value="1"/>
</dbReference>
<evidence type="ECO:0000259" key="2">
    <source>
        <dbReference type="Pfam" id="PF20248"/>
    </source>
</evidence>
<sequence length="3194" mass="323808">MINVDGIPAEVEDLGIALGLLAPSGGGVRLVEEFFADPWTRVGKLVANDMQRAALVRAIEGLLPAARPRFPADPAGQPGRVARHVPLLEEGGKGQVYLVVERTGVAASAPLTLAIAAEAGPVAGGPAVTARLDLLVANGGTVTPVAASRNHPIRLRARAPLGDTGASVEAAVLLVAPPDEELSRVTVTVRGLPGTTEPLVLDPAADSSQLALLVTALLRYVLAEVGDGVPGPVHLVAANLPGLLGLTPGLVPLPLGDLAGDPAAFRSWLAALVTARTPDGAPGLVGWLDSIAGLLGADPSKRTDLPTEADPLVIPVLAGPPSVDLTVAVRTDPATGASALVVGARVGYPGGALDATVRGDAVLLVMPLSGSTPVTLFERLDVLVAAPANGGRLYPAAGEPAGAVQVGGLRAGLRYLAATGAITPVLELRDVAVAIGDEPHHLDLVDLTDARSLTSAAQSLLEEAIETGLGPAAGPVAALRHLLGLGTTPGVDLGLLTTAPTRALAAYYRQLRQDPDGWPGVLREVARLAGTATPVVTGTGTPADPWRVPVAALAAAEGAPVALELVLWDSGTAAAPVVELGLALRGGAHLDPALPWRVDVRAALASIPLDGATGPAWLGGVTATAAFEPPALAVGAPMRVSTDGIRVDVTWSLGSPVRVAATVGDLAVTVDGVAHVLGDLTLPPAGPIDPTLPDLGLGVDPTALWGAARGLLARVAGSWAGPTARDLLALVGIAGPGTTGALADLPPLLPPDPADLSSLLADPAAAVRRWLADLARDEDARTADGTPYLVVLLRLLQAALTDRLPALPGQDLPQVDLPVTGGGTPSAPWRVPVQHTGEDAVEVLAWLEPQGPPAQWAIAPLADRYAADEADTEPVTGADADTEPVPVTGADVLAAAEVVGAYRPEIGDLLDGVDAGHAAAALGALAGMLADGDGLVPAGTPLPPEPGWRAGTPVAATHDTLTGAPAMVGQLRAEIAARTAAAGDDWAVLLLAPPLAGSRPWAELLGDVPPEQVATVDLRVPGTPPHLVDLGTLPAARWYVVDLADDGTLPAATALAALRHVQDAVRAVRPGVRTLLVGHSYLGLVARQLTAAVPAQVLGLVTVGTAFDGTLLPLDAPQVADGVRLATVLAPAGMPAAPLLDAALGLHRRLLDGYAAEPGAQARPAPLPAAAFTRWLGAPVDLAGVPALALHGSLGAADGNPDLRAALLAALTTHTVEEAGPVAPPSHAVAAVRLALDLGRPAAGDPEVDVDVRLGLGAVALDPAAPDELPSAQIRIRVARPEGWLLGGPGTGSPLPARVRALTVRATVRAGVAAPVTDVDVVLHDAALRGEAAAAVDLTDPRAPELLDALVRELDRMAAADGRLARLLNELAALGVLHRAAPGRPAALLADAVGALRTDATGWLAPRLPALVDRTAGLLGLARDPGAPDGGGPWRRPLAGLPVELVLEAQPWRLTARTTGTGLRLGHGVTLTGATTVSLADPAPQVRAALAVGGVTLARTTDGVSLGASWLPEPVALWPAAPDLPARLAPLLPRLLVGGALGVLLEQLTGEDVRVASLDGLLTDPADWLRRTFAGTPGAPPQAAPLADLLRLAAAPLGLTADPAHALTLPGGVTVDLLDVGAADTRALRLLVGTDAPIVLWTDDAGPATLDLALRLDVDGDRQVQPGGELTLHLPLPGDWGALDLRLGADANGLSVAVTPAALGTTVTLLPAVAGLDALVTAAGQRLLPEVLDGLVEGLGARQPRPAVLDDALAVAAALGVYDPTQAPHGFAARGGALADLAHDLADGSLAGAGAAAASAAAALLGRVLGTAHVPAPTTPGEVKVVAQVLGGTVELRTNLAAPRPALALSVRDVSAGAITAGIDVGYANSTVTASLTARAHVDTGLGVALRAGLAIQASAQGLAVRLGLLGTDDAGTGELTVQLAPVVRLPDPAELAQLAERLVVPMAGTLALRAAEPWLRKPLWAGGRTAAQILVAADVAVDTPDGMRMAAVLPTPIGVLRGALDAVAGVDVPVPGGLALAVAADGARYGVVLKGALTLPAGSTAVQLRFGLPDTVDPGWGAAGRGVGLLLLDLTDAAAPQLRPVLRLGGLGIRVAAAASGKALVETGGFRLGAASAHVRADLALTGSTALKRPTVVDGAVMLDGLGFPMAPGGGGGNPVAASLMQTGGGGDTAPANPPLDVLVARGGGKWLVLFGGKAEARFEINRSFGPLHIAELALLYKAATSGPGKVGVAVDGGVAVAGLTVDVDDLSLLVPLRNPADLSAWEVDLAGLSVSFTSPGVSVAGGLVKVTGANGVQYDGMLSVDLAGRGLTAVGSYARPRDDLGEYTSLFVFLSVGFPLGGPPYLYVLGLAGGAGYNRRLMVPRDPQGVPAFPLVKAIDDGGFGGSGGPMGALARMSKDIPPARGAFWLAAGVKFSTFQLLHTTALAYVSADRGLEVGLLGLMRMALPDSQSAVVNLELALAARYSTVDKVLSVRAALTRNSWLLSRDCQVTGGFAFVVWFDRPEVLLSIGGYHPRFNKPAHYPDVPRVGFHWSVGGGVVVKGQAYFTLTPSTVMLGGRLEASYDRSPVRVWFTAALDMYLRWDPLTYDITASVSVGARFTIKVCFFACARINVSVSLGAKVTLQGPPLRGTVTVDLAIASVTVRFGKKQEQSFLTWNQVWVKYLSGGDASRPATSGTVTAGTLPPVVGSRPDGTAERPWSVAPEFAVRVESLMPLYGWRLTGSGRPDDLTGGRQVDVVPAGSHMGKTKAVMVVTVEQRSGSTWIAVPTAQVQQLRLGTASTGFPAALWDSGLAGGQNAASTMVRALSSVNLAAPITVAEATGVLPDVALATMIEEETQRHLPLSVPGVVAPAPSVLRLRRTADTTTEPARAAALPTPTAPTGPRLRATVSADRRRGVARATRPVAARGGRDAGTALPVGNTQVWDTTHTGGLRLRLDEGPAPLRLVTFTGTGAPLSDGPARPGARVPADAARVVVTPAAGAAAGWAADTPLVPVTDGVLVAPGATVLLPHPWYPPARYRQAGAHVPVPAALLAADVDGLVTNLPASTRAVVVSLEPVSADARLDDVRVDLDGVRVSSREDAPDDDQPHRILLTVDAERDADTISVRVVAGKGWRVSGVIGTPDYAVDTRLTAARRELKRVYRPATVPARPGAAARSAARTAVAPAAALTEPAAPAPAAAFVAFEDEETEA</sequence>
<dbReference type="InterPro" id="IPR046538">
    <property type="entry name" value="DUF6603"/>
</dbReference>
<dbReference type="Pfam" id="PF20248">
    <property type="entry name" value="DUF6603"/>
    <property type="match status" value="1"/>
</dbReference>
<name>A0A1C5IAG5_9ACTN</name>
<dbReference type="Gene3D" id="3.40.50.1820">
    <property type="entry name" value="alpha/beta hydrolase"/>
    <property type="match status" value="1"/>
</dbReference>
<feature type="region of interest" description="Disordered" evidence="1">
    <location>
        <begin position="2866"/>
        <end position="2928"/>
    </location>
</feature>